<dbReference type="EMBL" id="MDDR01000061">
    <property type="protein sequence ID" value="OIN44523.1"/>
    <property type="molecule type" value="Genomic_DNA"/>
</dbReference>
<organism evidence="1 3">
    <name type="scientific">Pseudomonas costantinii</name>
    <dbReference type="NCBI Taxonomy" id="168469"/>
    <lineage>
        <taxon>Bacteria</taxon>
        <taxon>Pseudomonadati</taxon>
        <taxon>Pseudomonadota</taxon>
        <taxon>Gammaproteobacteria</taxon>
        <taxon>Pseudomonadales</taxon>
        <taxon>Pseudomonadaceae</taxon>
        <taxon>Pseudomonas</taxon>
    </lineage>
</organism>
<protein>
    <submittedName>
        <fullName evidence="1">Proteasome subunit beta</fullName>
    </submittedName>
</protein>
<sequence length="144" mass="15525">MTTIAYKDGIIAYDGRVTAGRTIVYDDFDKLRERDGAFFLGTGATSEINELIGLFFGEEIVGECGAEAIVAQDGVLTLIGYYEGKLSKTPMLLDRPYAIGSGMDHALTAFDMGASAYQAIEMAMKRDSCTGGKIRTLTVTKPTE</sequence>
<evidence type="ECO:0000313" key="3">
    <source>
        <dbReference type="Proteomes" id="UP000181661"/>
    </source>
</evidence>
<keyword evidence="4" id="KW-1185">Reference proteome</keyword>
<reference evidence="2 4" key="2">
    <citation type="submission" date="2016-10" db="EMBL/GenBank/DDBJ databases">
        <authorList>
            <person name="Varghese N."/>
            <person name="Submissions S."/>
        </authorList>
    </citation>
    <scope>NUCLEOTIDE SEQUENCE [LARGE SCALE GENOMIC DNA]</scope>
    <source>
        <strain evidence="2 4">BS2773</strain>
    </source>
</reference>
<gene>
    <name evidence="1" type="ORF">BFL40_30005</name>
    <name evidence="2" type="ORF">SAMN04515675_0493</name>
</gene>
<dbReference type="Proteomes" id="UP000182179">
    <property type="component" value="Unassembled WGS sequence"/>
</dbReference>
<name>A0A1S2UE06_9PSED</name>
<dbReference type="SUPFAM" id="SSF56235">
    <property type="entry name" value="N-terminal nucleophile aminohydrolases (Ntn hydrolases)"/>
    <property type="match status" value="1"/>
</dbReference>
<reference evidence="1 3" key="1">
    <citation type="submission" date="2016-08" db="EMBL/GenBank/DDBJ databases">
        <title>Draft genome sequence of Pseudomonas costantinii LMG 22119, type strain isolated from cultivated mushroom (Agaricus bisporus) sporophores.</title>
        <authorList>
            <person name="Tambong J.T."/>
        </authorList>
    </citation>
    <scope>NUCLEOTIDE SEQUENCE [LARGE SCALE GENOMIC DNA]</scope>
    <source>
        <strain evidence="1 3">LMG 22119</strain>
    </source>
</reference>
<comment type="caution">
    <text evidence="1">The sequence shown here is derived from an EMBL/GenBank/DDBJ whole genome shotgun (WGS) entry which is preliminary data.</text>
</comment>
<dbReference type="Proteomes" id="UP000181661">
    <property type="component" value="Unassembled WGS sequence"/>
</dbReference>
<accession>A0A1S2UE06</accession>
<evidence type="ECO:0000313" key="1">
    <source>
        <dbReference type="EMBL" id="OIN44523.1"/>
    </source>
</evidence>
<evidence type="ECO:0000313" key="4">
    <source>
        <dbReference type="Proteomes" id="UP000182179"/>
    </source>
</evidence>
<keyword evidence="1" id="KW-0647">Proteasome</keyword>
<evidence type="ECO:0000313" key="2">
    <source>
        <dbReference type="EMBL" id="SED26701.1"/>
    </source>
</evidence>
<dbReference type="EMBL" id="FNTS01000002">
    <property type="protein sequence ID" value="SED26701.1"/>
    <property type="molecule type" value="Genomic_DNA"/>
</dbReference>
<dbReference type="InterPro" id="IPR029055">
    <property type="entry name" value="Ntn_hydrolases_N"/>
</dbReference>
<proteinExistence type="predicted"/>
<dbReference type="AlphaFoldDB" id="A0A1S2UE06"/>
<dbReference type="OrthoDB" id="8086914at2"/>
<dbReference type="GO" id="GO:0000502">
    <property type="term" value="C:proteasome complex"/>
    <property type="evidence" value="ECO:0007669"/>
    <property type="project" value="UniProtKB-KW"/>
</dbReference>
<dbReference type="RefSeq" id="WP_071487344.1">
    <property type="nucleotide sequence ID" value="NZ_FNTS01000002.1"/>
</dbReference>